<reference evidence="1 2" key="1">
    <citation type="submission" date="2020-03" db="EMBL/GenBank/DDBJ databases">
        <title>Genomic Encyclopedia of Type Strains, Phase IV (KMG-IV): sequencing the most valuable type-strain genomes for metagenomic binning, comparative biology and taxonomic classification.</title>
        <authorList>
            <person name="Goeker M."/>
        </authorList>
    </citation>
    <scope>NUCLEOTIDE SEQUENCE [LARGE SCALE GENOMIC DNA]</scope>
    <source>
        <strain evidence="1 2">DSM 22753</strain>
    </source>
</reference>
<comment type="caution">
    <text evidence="1">The sequence shown here is derived from an EMBL/GenBank/DDBJ whole genome shotgun (WGS) entry which is preliminary data.</text>
</comment>
<dbReference type="SUPFAM" id="SSF47413">
    <property type="entry name" value="lambda repressor-like DNA-binding domains"/>
    <property type="match status" value="1"/>
</dbReference>
<proteinExistence type="predicted"/>
<dbReference type="Proteomes" id="UP000788153">
    <property type="component" value="Unassembled WGS sequence"/>
</dbReference>
<dbReference type="InterPro" id="IPR010982">
    <property type="entry name" value="Lambda_DNA-bd_dom_sf"/>
</dbReference>
<gene>
    <name evidence="1" type="ORF">FHT01_002350</name>
</gene>
<name>A0ABX0U2U3_9SPHN</name>
<dbReference type="EMBL" id="JAASQP010000001">
    <property type="protein sequence ID" value="NIJ24808.1"/>
    <property type="molecule type" value="Genomic_DNA"/>
</dbReference>
<dbReference type="GO" id="GO:0003677">
    <property type="term" value="F:DNA binding"/>
    <property type="evidence" value="ECO:0007669"/>
    <property type="project" value="UniProtKB-KW"/>
</dbReference>
<evidence type="ECO:0000313" key="1">
    <source>
        <dbReference type="EMBL" id="NIJ24808.1"/>
    </source>
</evidence>
<protein>
    <submittedName>
        <fullName evidence="1">DNA-binding XRE family transcriptional regulator</fullName>
    </submittedName>
</protein>
<evidence type="ECO:0000313" key="2">
    <source>
        <dbReference type="Proteomes" id="UP000788153"/>
    </source>
</evidence>
<sequence length="75" mass="7985">MTLKDYLAQQSETIEAFAARVEASSGMIHKIVYGSRQPSLELASRIAVETGGKVQPLDMLIARPAARPSGEKAAA</sequence>
<dbReference type="RefSeq" id="WP_140047213.1">
    <property type="nucleotide sequence ID" value="NZ_BAAAEV010000001.1"/>
</dbReference>
<accession>A0ABX0U2U3</accession>
<keyword evidence="2" id="KW-1185">Reference proteome</keyword>
<organism evidence="1 2">
    <name type="scientific">Sphingomonas japonica</name>
    <dbReference type="NCBI Taxonomy" id="511662"/>
    <lineage>
        <taxon>Bacteria</taxon>
        <taxon>Pseudomonadati</taxon>
        <taxon>Pseudomonadota</taxon>
        <taxon>Alphaproteobacteria</taxon>
        <taxon>Sphingomonadales</taxon>
        <taxon>Sphingomonadaceae</taxon>
        <taxon>Sphingomonas</taxon>
    </lineage>
</organism>
<keyword evidence="1" id="KW-0238">DNA-binding</keyword>